<feature type="region of interest" description="Disordered" evidence="1">
    <location>
        <begin position="1"/>
        <end position="23"/>
    </location>
</feature>
<sequence>MDVDKEQKIKRQQNAEHKKKEAAARRAIIDEILAQNPRRARDRSSYSTQLARAVPAERIALAKPKETTHSVGARSQQRFMHSGSTKLRTAAAMLIENTVSSAAEDQEEPIVEEKGDQTTCSGVPEYSMLDVQKRAANTQDRIREYKKFAARVEKRRQLEDAARAQTKQDDADAERHMLLAAELDQQGRAAQDRMVEDPIPPKLTPESAGKAHTGAVELAEVTEQLNALSTSQDAISFRLSEPPRSSIVLPAEKMVLGNMIQGERPHQVSRTRTPRKTLPDQSGGHDLFSHPQMALSDAAAQINICLNAARGVTSRWCEMGEDRFSNCLSDPLLQRHIEELTRDLSGIAAFLSYGRHGWELQDLPREFFEEAELLLPELRAHLTLVTQYKGGERLTGALKAMESIEAILKRIWLMKLAQGDQRPDEDMDEA</sequence>
<evidence type="ECO:0000256" key="1">
    <source>
        <dbReference type="SAM" id="MobiDB-lite"/>
    </source>
</evidence>
<reference evidence="2 3" key="1">
    <citation type="submission" date="2015-07" db="EMBL/GenBank/DDBJ databases">
        <title>Comparative genomics of the Sigatoka disease complex on banana suggests a link between parallel evolutionary changes in Pseudocercospora fijiensis and Pseudocercospora eumusae and increased virulence on the banana host.</title>
        <authorList>
            <person name="Chang T.-C."/>
            <person name="Salvucci A."/>
            <person name="Crous P.W."/>
            <person name="Stergiopoulos I."/>
        </authorList>
    </citation>
    <scope>NUCLEOTIDE SEQUENCE [LARGE SCALE GENOMIC DNA]</scope>
    <source>
        <strain evidence="2 3">CBS 114824</strain>
    </source>
</reference>
<protein>
    <submittedName>
        <fullName evidence="2">Uncharacterized protein</fullName>
    </submittedName>
</protein>
<evidence type="ECO:0000313" key="2">
    <source>
        <dbReference type="EMBL" id="KXT07470.1"/>
    </source>
</evidence>
<dbReference type="OrthoDB" id="3648770at2759"/>
<accession>A0A139HYB1</accession>
<feature type="region of interest" description="Disordered" evidence="1">
    <location>
        <begin position="102"/>
        <end position="122"/>
    </location>
</feature>
<dbReference type="Proteomes" id="UP000070133">
    <property type="component" value="Unassembled WGS sequence"/>
</dbReference>
<dbReference type="AlphaFoldDB" id="A0A139HYB1"/>
<gene>
    <name evidence="2" type="ORF">AC578_524</name>
</gene>
<dbReference type="EMBL" id="LFZN01000002">
    <property type="protein sequence ID" value="KXT07470.1"/>
    <property type="molecule type" value="Genomic_DNA"/>
</dbReference>
<evidence type="ECO:0000313" key="3">
    <source>
        <dbReference type="Proteomes" id="UP000070133"/>
    </source>
</evidence>
<comment type="caution">
    <text evidence="2">The sequence shown here is derived from an EMBL/GenBank/DDBJ whole genome shotgun (WGS) entry which is preliminary data.</text>
</comment>
<keyword evidence="3" id="KW-1185">Reference proteome</keyword>
<organism evidence="2 3">
    <name type="scientific">Pseudocercospora eumusae</name>
    <dbReference type="NCBI Taxonomy" id="321146"/>
    <lineage>
        <taxon>Eukaryota</taxon>
        <taxon>Fungi</taxon>
        <taxon>Dikarya</taxon>
        <taxon>Ascomycota</taxon>
        <taxon>Pezizomycotina</taxon>
        <taxon>Dothideomycetes</taxon>
        <taxon>Dothideomycetidae</taxon>
        <taxon>Mycosphaerellales</taxon>
        <taxon>Mycosphaerellaceae</taxon>
        <taxon>Pseudocercospora</taxon>
    </lineage>
</organism>
<proteinExistence type="predicted"/>
<name>A0A139HYB1_9PEZI</name>